<dbReference type="PANTHER" id="PTHR11066:SF34">
    <property type="entry name" value="ACYL-COENZYME A THIOESTERASE 8"/>
    <property type="match status" value="1"/>
</dbReference>
<reference evidence="5 6" key="1">
    <citation type="submission" date="2019-06" db="EMBL/GenBank/DDBJ databases">
        <title>Complete genome of Microbacterium foliorum M2.</title>
        <authorList>
            <person name="Cao G."/>
        </authorList>
    </citation>
    <scope>NUCLEOTIDE SEQUENCE [LARGE SCALE GENOMIC DNA]</scope>
    <source>
        <strain evidence="5 6">M2</strain>
    </source>
</reference>
<comment type="similarity">
    <text evidence="1">Belongs to the C/M/P thioester hydrolase family.</text>
</comment>
<evidence type="ECO:0000259" key="3">
    <source>
        <dbReference type="Pfam" id="PF02551"/>
    </source>
</evidence>
<keyword evidence="2" id="KW-0378">Hydrolase</keyword>
<dbReference type="GO" id="GO:0006637">
    <property type="term" value="P:acyl-CoA metabolic process"/>
    <property type="evidence" value="ECO:0007669"/>
    <property type="project" value="InterPro"/>
</dbReference>
<dbReference type="SUPFAM" id="SSF54637">
    <property type="entry name" value="Thioesterase/thiol ester dehydrase-isomerase"/>
    <property type="match status" value="2"/>
</dbReference>
<feature type="domain" description="Acyl-CoA thioesterase 2 C-terminal" evidence="3">
    <location>
        <begin position="161"/>
        <end position="281"/>
    </location>
</feature>
<dbReference type="EMBL" id="CP041040">
    <property type="protein sequence ID" value="QDE35693.1"/>
    <property type="molecule type" value="Genomic_DNA"/>
</dbReference>
<sequence>MSTSAAFHRAIALTEVTTTRADRAFEAQPQPVPWPKAYGGDLVAQRVAAALRTVGDDRSLHSVHSTFLRGVDVAEPVRYEVEMIRDGRGFSTRHVRGHQHDRLAFMATASFHVAEEFPEHAPPMPEVPMPELLRSSAEVLSGFDGADIEYWSHGRSFDMRHVPGSVYLEIEGERTAHQAVWVRAFDRLDDDPRTHQLAIAYVCDYTILEPVLRVLGLPWRTEGLVTASLDHAMWFHTAARADEWLLYAQESAAISDGRGLGLGRFYTRDGRLVATVAQEGMIRPGRPL</sequence>
<gene>
    <name evidence="5" type="ORF">FIV50_13385</name>
</gene>
<dbReference type="Proteomes" id="UP000316125">
    <property type="component" value="Chromosome"/>
</dbReference>
<dbReference type="InterPro" id="IPR029069">
    <property type="entry name" value="HotDog_dom_sf"/>
</dbReference>
<dbReference type="GO" id="GO:0047617">
    <property type="term" value="F:fatty acyl-CoA hydrolase activity"/>
    <property type="evidence" value="ECO:0007669"/>
    <property type="project" value="InterPro"/>
</dbReference>
<evidence type="ECO:0000256" key="1">
    <source>
        <dbReference type="ARBA" id="ARBA00006538"/>
    </source>
</evidence>
<evidence type="ECO:0000259" key="4">
    <source>
        <dbReference type="Pfam" id="PF13622"/>
    </source>
</evidence>
<name>A0A4Y5YT76_9MICO</name>
<dbReference type="PANTHER" id="PTHR11066">
    <property type="entry name" value="ACYL-COA THIOESTERASE"/>
    <property type="match status" value="1"/>
</dbReference>
<dbReference type="CDD" id="cd03445">
    <property type="entry name" value="Thioesterase_II_repeat2"/>
    <property type="match status" value="1"/>
</dbReference>
<dbReference type="InterPro" id="IPR042171">
    <property type="entry name" value="Acyl-CoA_hotdog"/>
</dbReference>
<evidence type="ECO:0000313" key="6">
    <source>
        <dbReference type="Proteomes" id="UP000316125"/>
    </source>
</evidence>
<dbReference type="CDD" id="cd03444">
    <property type="entry name" value="Thioesterase_II_repeat1"/>
    <property type="match status" value="1"/>
</dbReference>
<evidence type="ECO:0000256" key="2">
    <source>
        <dbReference type="ARBA" id="ARBA00022801"/>
    </source>
</evidence>
<dbReference type="Pfam" id="PF13622">
    <property type="entry name" value="4HBT_3"/>
    <property type="match status" value="1"/>
</dbReference>
<accession>A0A4Y5YT76</accession>
<dbReference type="OrthoDB" id="9781019at2"/>
<proteinExistence type="inferred from homology"/>
<dbReference type="AlphaFoldDB" id="A0A4Y5YT76"/>
<protein>
    <submittedName>
        <fullName evidence="5">Acyl-CoA thioesterase II</fullName>
    </submittedName>
</protein>
<feature type="domain" description="Acyl-CoA thioesterase-like N-terminal HotDog" evidence="4">
    <location>
        <begin position="31"/>
        <end position="112"/>
    </location>
</feature>
<dbReference type="Gene3D" id="2.40.160.210">
    <property type="entry name" value="Acyl-CoA thioesterase, double hotdog domain"/>
    <property type="match status" value="1"/>
</dbReference>
<dbReference type="GO" id="GO:0009062">
    <property type="term" value="P:fatty acid catabolic process"/>
    <property type="evidence" value="ECO:0007669"/>
    <property type="project" value="TreeGrafter"/>
</dbReference>
<dbReference type="InterPro" id="IPR025652">
    <property type="entry name" value="TesB_C"/>
</dbReference>
<dbReference type="Pfam" id="PF02551">
    <property type="entry name" value="Acyl_CoA_thio"/>
    <property type="match status" value="1"/>
</dbReference>
<evidence type="ECO:0000313" key="5">
    <source>
        <dbReference type="EMBL" id="QDE35693.1"/>
    </source>
</evidence>
<dbReference type="RefSeq" id="WP_140037861.1">
    <property type="nucleotide sequence ID" value="NZ_CP041040.1"/>
</dbReference>
<dbReference type="InterPro" id="IPR003703">
    <property type="entry name" value="Acyl_CoA_thio"/>
</dbReference>
<organism evidence="5 6">
    <name type="scientific">Microbacterium foliorum</name>
    <dbReference type="NCBI Taxonomy" id="104336"/>
    <lineage>
        <taxon>Bacteria</taxon>
        <taxon>Bacillati</taxon>
        <taxon>Actinomycetota</taxon>
        <taxon>Actinomycetes</taxon>
        <taxon>Micrococcales</taxon>
        <taxon>Microbacteriaceae</taxon>
        <taxon>Microbacterium</taxon>
    </lineage>
</organism>
<dbReference type="InterPro" id="IPR049449">
    <property type="entry name" value="TesB_ACOT8-like_N"/>
</dbReference>